<dbReference type="EMBL" id="DVFV01000099">
    <property type="protein sequence ID" value="HIQ91106.1"/>
    <property type="molecule type" value="Genomic_DNA"/>
</dbReference>
<dbReference type="AlphaFoldDB" id="A0A9D0ZRD3"/>
<evidence type="ECO:0000256" key="1">
    <source>
        <dbReference type="SAM" id="MobiDB-lite"/>
    </source>
</evidence>
<feature type="region of interest" description="Disordered" evidence="1">
    <location>
        <begin position="54"/>
        <end position="75"/>
    </location>
</feature>
<organism evidence="2 3">
    <name type="scientific">Candidatus Coprosoma intestinipullorum</name>
    <dbReference type="NCBI Taxonomy" id="2840752"/>
    <lineage>
        <taxon>Bacteria</taxon>
        <taxon>Bacillati</taxon>
        <taxon>Bacillota</taxon>
        <taxon>Bacillota incertae sedis</taxon>
        <taxon>Candidatus Coprosoma</taxon>
    </lineage>
</organism>
<reference evidence="2" key="1">
    <citation type="submission" date="2020-10" db="EMBL/GenBank/DDBJ databases">
        <authorList>
            <person name="Gilroy R."/>
        </authorList>
    </citation>
    <scope>NUCLEOTIDE SEQUENCE</scope>
    <source>
        <strain evidence="2">CHK147-3167</strain>
    </source>
</reference>
<accession>A0A9D0ZRD3</accession>
<evidence type="ECO:0000313" key="3">
    <source>
        <dbReference type="Proteomes" id="UP000886786"/>
    </source>
</evidence>
<proteinExistence type="predicted"/>
<gene>
    <name evidence="2" type="ORF">IAB27_05745</name>
</gene>
<comment type="caution">
    <text evidence="2">The sequence shown here is derived from an EMBL/GenBank/DDBJ whole genome shotgun (WGS) entry which is preliminary data.</text>
</comment>
<sequence>METKHKNALIGALLAVVFVMAVGYAAFAQQLTINGSASISSRWDVHIKDIQGQVTNSSTAGDNTTDAGNPTHDTTTANFTTKLVSPGDQVTYTVTVENSGSIDAQLNDIVLSVGPDTGSLVEQTSLTAANNPSDPIVYTVSGINEGETLNADGGTKEFTVTVTYNSSVTTQPTSLTNVAKLTLLYNQA</sequence>
<protein>
    <recommendedName>
        <fullName evidence="4">DUF11 domain-containing protein</fullName>
    </recommendedName>
</protein>
<evidence type="ECO:0000313" key="2">
    <source>
        <dbReference type="EMBL" id="HIQ91106.1"/>
    </source>
</evidence>
<evidence type="ECO:0008006" key="4">
    <source>
        <dbReference type="Google" id="ProtNLM"/>
    </source>
</evidence>
<reference evidence="2" key="2">
    <citation type="journal article" date="2021" name="PeerJ">
        <title>Extensive microbial diversity within the chicken gut microbiome revealed by metagenomics and culture.</title>
        <authorList>
            <person name="Gilroy R."/>
            <person name="Ravi A."/>
            <person name="Getino M."/>
            <person name="Pursley I."/>
            <person name="Horton D.L."/>
            <person name="Alikhan N.F."/>
            <person name="Baker D."/>
            <person name="Gharbi K."/>
            <person name="Hall N."/>
            <person name="Watson M."/>
            <person name="Adriaenssens E.M."/>
            <person name="Foster-Nyarko E."/>
            <person name="Jarju S."/>
            <person name="Secka A."/>
            <person name="Antonio M."/>
            <person name="Oren A."/>
            <person name="Chaudhuri R.R."/>
            <person name="La Ragione R."/>
            <person name="Hildebrand F."/>
            <person name="Pallen M.J."/>
        </authorList>
    </citation>
    <scope>NUCLEOTIDE SEQUENCE</scope>
    <source>
        <strain evidence="2">CHK147-3167</strain>
    </source>
</reference>
<name>A0A9D0ZRD3_9FIRM</name>
<dbReference type="Proteomes" id="UP000886786">
    <property type="component" value="Unassembled WGS sequence"/>
</dbReference>